<feature type="domain" description="AAA+ ATPase" evidence="1">
    <location>
        <begin position="438"/>
        <end position="570"/>
    </location>
</feature>
<dbReference type="Pfam" id="PF22977">
    <property type="entry name" value="WHD"/>
    <property type="match status" value="1"/>
</dbReference>
<accession>A0ABT7C1I9</accession>
<reference evidence="2 3" key="1">
    <citation type="submission" date="2023-01" db="EMBL/GenBank/DDBJ databases">
        <title>Novel diversity within Roseofilum (Cyanobacteria; Desertifilaceae) from marine benthic mats with descriptions of four novel species.</title>
        <authorList>
            <person name="Wang Y."/>
            <person name="Berthold D.E."/>
            <person name="Hu J."/>
            <person name="Lefler F.W."/>
            <person name="Laughinghouse H.D. IV."/>
        </authorList>
    </citation>
    <scope>NUCLEOTIDE SEQUENCE [LARGE SCALE GENOMIC DNA]</scope>
    <source>
        <strain evidence="2 3">BLCC-M143</strain>
    </source>
</reference>
<dbReference type="Pfam" id="PF00004">
    <property type="entry name" value="AAA"/>
    <property type="match status" value="1"/>
</dbReference>
<keyword evidence="3" id="KW-1185">Reference proteome</keyword>
<dbReference type="InterPro" id="IPR054472">
    <property type="entry name" value="WHD"/>
</dbReference>
<dbReference type="SMART" id="SM00382">
    <property type="entry name" value="AAA"/>
    <property type="match status" value="1"/>
</dbReference>
<dbReference type="Proteomes" id="UP001232992">
    <property type="component" value="Unassembled WGS sequence"/>
</dbReference>
<comment type="caution">
    <text evidence="2">The sequence shown here is derived from an EMBL/GenBank/DDBJ whole genome shotgun (WGS) entry which is preliminary data.</text>
</comment>
<evidence type="ECO:0000259" key="1">
    <source>
        <dbReference type="SMART" id="SM00382"/>
    </source>
</evidence>
<protein>
    <submittedName>
        <fullName evidence="2">AAA family ATPase</fullName>
    </submittedName>
</protein>
<proteinExistence type="predicted"/>
<organism evidence="2 3">
    <name type="scientific">Roseofilum casamattae BLCC-M143</name>
    <dbReference type="NCBI Taxonomy" id="3022442"/>
    <lineage>
        <taxon>Bacteria</taxon>
        <taxon>Bacillati</taxon>
        <taxon>Cyanobacteriota</taxon>
        <taxon>Cyanophyceae</taxon>
        <taxon>Desertifilales</taxon>
        <taxon>Desertifilaceae</taxon>
        <taxon>Roseofilum</taxon>
        <taxon>Roseofilum casamattae</taxon>
    </lineage>
</organism>
<dbReference type="PANTHER" id="PTHR46411:SF3">
    <property type="entry name" value="AAA+ ATPASE DOMAIN-CONTAINING PROTEIN"/>
    <property type="match status" value="1"/>
</dbReference>
<dbReference type="RefSeq" id="WP_283759041.1">
    <property type="nucleotide sequence ID" value="NZ_JAQOSQ010000014.1"/>
</dbReference>
<dbReference type="PANTHER" id="PTHR46411">
    <property type="entry name" value="FAMILY ATPASE, PUTATIVE-RELATED"/>
    <property type="match status" value="1"/>
</dbReference>
<dbReference type="InterPro" id="IPR003593">
    <property type="entry name" value="AAA+_ATPase"/>
</dbReference>
<gene>
    <name evidence="2" type="ORF">PMH09_14475</name>
</gene>
<name>A0ABT7C1I9_9CYAN</name>
<dbReference type="EMBL" id="JAQOSQ010000014">
    <property type="protein sequence ID" value="MDJ1184388.1"/>
    <property type="molecule type" value="Genomic_DNA"/>
</dbReference>
<evidence type="ECO:0000313" key="3">
    <source>
        <dbReference type="Proteomes" id="UP001232992"/>
    </source>
</evidence>
<dbReference type="InterPro" id="IPR027417">
    <property type="entry name" value="P-loop_NTPase"/>
</dbReference>
<dbReference type="CDD" id="cd19481">
    <property type="entry name" value="RecA-like_protease"/>
    <property type="match status" value="1"/>
</dbReference>
<dbReference type="SUPFAM" id="SSF52540">
    <property type="entry name" value="P-loop containing nucleoside triphosphate hydrolases"/>
    <property type="match status" value="1"/>
</dbReference>
<sequence>MTLVLPPNFNSYQQNRQVFMQGIDRIKLALEYFQQHQHSLSLEPPVWPQYSHLSLLQAEFQLSNFEIDLILLCAGCEIDPVINIICGEIRGNSNLNAPTLMLALAVLPEANFSILSPEKPLLSWQLITMEPHAILTQAPLKINHRLLCYLLGEDTVDPQLQGYVRAGNSSGSHTPLAQSHQDLVEQAMHSWSSQRSMQDFPVLQLCGSDIQTSYQIAEAIAEQMGFNLQVIAAKTLPQNIKELYNLRLIWEREAMLSWRILLLDAYEINPDNTAVHSSIKQWIECINTPLIVSSEDRYSSQRRPMITHVIPPLSYEERKQLWQDYLGSVASELNGQLERIAGQFHLNVNGIQTASQQMLANSTAEPDEWSQQLWSICRMQARPRLQDLAQYIQPKASWNDLVLPEGLQDILQEMAAHLRQRVKVQEEWGFRQKNSRGLGLSALFAGGSGTGKTMAAEVLGQELQLDLFRIDLSAVTSKYIGETEKNLQRIFDAAEVGGTILLFDEADAMFGKRTEVKDSRDRYANIEVSYLLQRMEAYQGLAILTTNLKDSIDQAFLRRIPFVLNFPFPSKEARAEIWRRVFPKQTPTEDLNYERLAQLNVTGGNIRSIALNAAVLAADADEPVRMEHIFSATQTEYLKLGALLTSSETRGWFKQ</sequence>
<evidence type="ECO:0000313" key="2">
    <source>
        <dbReference type="EMBL" id="MDJ1184388.1"/>
    </source>
</evidence>
<dbReference type="Gene3D" id="3.40.50.300">
    <property type="entry name" value="P-loop containing nucleotide triphosphate hydrolases"/>
    <property type="match status" value="1"/>
</dbReference>
<dbReference type="InterPro" id="IPR003959">
    <property type="entry name" value="ATPase_AAA_core"/>
</dbReference>